<sequence length="1395" mass="156203">MSQRGQKRTLNRCLSVVKKCNERLRPYFDALNVIASANDTAAFTYGAFRVILELASGFPTFFEKLLSILGRLADTFPQYGAIIGLFEGTPPTRMHKHLENVYVDLMSFLRIAARVFTASNGRVKRPLQMIATVIWKPCDAQFASIMNSMDEHRQYVMDELEIHQAQQSKEAERAAAIERKLAQQERTKADESRAKFLLEAKQTEEIRKQLDDEIKASSLHRFLQWLAPPRFAIELEKCQEEREEGTAQWIFTETAFTEWKDSTIVLEDNKKWRQMPPWVLWVHAKTGESRLSSCSVPRLTWDLGNPGSGKTILASSVVEEFTESEALQPCYFFFKYDDPGSWHFESALRSALAQILHWFRHDNDILNKFSFARSDMSASSGQETATPKELLALLRICAAEIGQITIVLDGIDECKAPEQVVRQLKELVTITPVKVICFSRTSVDTLQRQVKQQQQIRVGRNTSSSDIGLYLIHQLQNLVEDRKLPPSAAVEQLADTLVRGADGMFLWAKLMIGHLNSLGFSPNQRLITINSVQFPEGLDAMYDRILTLIMGSDGPSIELVRRVLLWLCYVIDLAPLSREFLHSATQHDQCPADVTDLDEFGTAVVSVCGGLVECPLPVGKFPNIRTGPPQILPPEEDATTDASSPTIRFTHLTAKEYLKQQRWVRSTPSAYAPLVPDAESANAEMSSLCLRYLLTHPNSHSPDDIDGVQGYISYAESFEAYTVRYWAKHIEYVCDMTTDLGRHGTLLDAMARFLDQPLAIAFWVQRLYKDAVLPLLPIEILKRLVPPFTSSYLPDVQALGESTRRVCADIDALNHEWGDKLGRTPSLMRADAVQFPKNELQSRIAEALGVSTATCIVPKSSSCTSKEKVRCLASISSTSNDGSIVGTLTIYASAEYEKFWRSMDAATAFHQAEDYCDGWTATYEVWSVESRKRQASMDVPIPPSEIRILIRQSFRQNPFKAQPTGGQYSVNGRTTSPLYRPVLGQGTVRTVDKSFEMSFPMVIGPDCLAFVILRTVYSIRPTNSPSSYTCTSALLPLDFLEHFATTWGPSRRTFEPNHHPDLIPNILHISWYDWYFYSVSFSASGKYIAFSDYQVPCKTQVAVFEIEKDPRIELRLINWTTARIGPPKVKEMIFHPQVPILGFHGEGKTWIWQFSEASLKPIHLESRFDTLYRHTSANTGFVPDSIAFSACGNFLLVRKGDKVDVLALSTHVPSLARHNQIVGTATPVSATSDLAKTSSGNEHLQKGSSLGSGAVLAGSQLISTTESGGSMQALLVTTNDNEIRITHATDFDATKSSLQVAKQRNELQLLSLPTSFDLKQTSISLKLPTESAGSLKIIFNRLPSEGYSLSEGRGPQFGSIVEKNVSSIAQVNHWTKEELSEDTVDEPNAKRFRID</sequence>
<evidence type="ECO:0000256" key="1">
    <source>
        <dbReference type="ARBA" id="ARBA00022737"/>
    </source>
</evidence>
<feature type="domain" description="Nephrocystin 3-like N-terminal" evidence="3">
    <location>
        <begin position="291"/>
        <end position="440"/>
    </location>
</feature>
<dbReference type="InterPro" id="IPR056125">
    <property type="entry name" value="DUF7708"/>
</dbReference>
<dbReference type="Proteomes" id="UP000800035">
    <property type="component" value="Unassembled WGS sequence"/>
</dbReference>
<dbReference type="InterPro" id="IPR027417">
    <property type="entry name" value="P-loop_NTPase"/>
</dbReference>
<dbReference type="Gene3D" id="3.40.50.300">
    <property type="entry name" value="P-loop containing nucleotide triphosphate hydrolases"/>
    <property type="match status" value="1"/>
</dbReference>
<dbReference type="PANTHER" id="PTHR10039:SF14">
    <property type="entry name" value="NACHT DOMAIN-CONTAINING PROTEIN"/>
    <property type="match status" value="1"/>
</dbReference>
<gene>
    <name evidence="4" type="ORF">CC80DRAFT_501123</name>
</gene>
<feature type="domain" description="DUF7708" evidence="2">
    <location>
        <begin position="17"/>
        <end position="164"/>
    </location>
</feature>
<keyword evidence="1" id="KW-0677">Repeat</keyword>
<organism evidence="4 5">
    <name type="scientific">Byssothecium circinans</name>
    <dbReference type="NCBI Taxonomy" id="147558"/>
    <lineage>
        <taxon>Eukaryota</taxon>
        <taxon>Fungi</taxon>
        <taxon>Dikarya</taxon>
        <taxon>Ascomycota</taxon>
        <taxon>Pezizomycotina</taxon>
        <taxon>Dothideomycetes</taxon>
        <taxon>Pleosporomycetidae</taxon>
        <taxon>Pleosporales</taxon>
        <taxon>Massarineae</taxon>
        <taxon>Massarinaceae</taxon>
        <taxon>Byssothecium</taxon>
    </lineage>
</organism>
<name>A0A6A5U7N2_9PLEO</name>
<evidence type="ECO:0000259" key="2">
    <source>
        <dbReference type="Pfam" id="PF24809"/>
    </source>
</evidence>
<dbReference type="PANTHER" id="PTHR10039">
    <property type="entry name" value="AMELOGENIN"/>
    <property type="match status" value="1"/>
</dbReference>
<protein>
    <recommendedName>
        <fullName evidence="6">NACHT domain-containing protein</fullName>
    </recommendedName>
</protein>
<dbReference type="OrthoDB" id="5389400at2759"/>
<evidence type="ECO:0008006" key="6">
    <source>
        <dbReference type="Google" id="ProtNLM"/>
    </source>
</evidence>
<accession>A0A6A5U7N2</accession>
<dbReference type="SUPFAM" id="SSF52540">
    <property type="entry name" value="P-loop containing nucleoside triphosphate hydrolases"/>
    <property type="match status" value="1"/>
</dbReference>
<evidence type="ECO:0000313" key="4">
    <source>
        <dbReference type="EMBL" id="KAF1960875.1"/>
    </source>
</evidence>
<evidence type="ECO:0000259" key="3">
    <source>
        <dbReference type="Pfam" id="PF24883"/>
    </source>
</evidence>
<dbReference type="InterPro" id="IPR056884">
    <property type="entry name" value="NPHP3-like_N"/>
</dbReference>
<dbReference type="EMBL" id="ML976982">
    <property type="protein sequence ID" value="KAF1960875.1"/>
    <property type="molecule type" value="Genomic_DNA"/>
</dbReference>
<reference evidence="4" key="1">
    <citation type="journal article" date="2020" name="Stud. Mycol.">
        <title>101 Dothideomycetes genomes: a test case for predicting lifestyles and emergence of pathogens.</title>
        <authorList>
            <person name="Haridas S."/>
            <person name="Albert R."/>
            <person name="Binder M."/>
            <person name="Bloem J."/>
            <person name="Labutti K."/>
            <person name="Salamov A."/>
            <person name="Andreopoulos B."/>
            <person name="Baker S."/>
            <person name="Barry K."/>
            <person name="Bills G."/>
            <person name="Bluhm B."/>
            <person name="Cannon C."/>
            <person name="Castanera R."/>
            <person name="Culley D."/>
            <person name="Daum C."/>
            <person name="Ezra D."/>
            <person name="Gonzalez J."/>
            <person name="Henrissat B."/>
            <person name="Kuo A."/>
            <person name="Liang C."/>
            <person name="Lipzen A."/>
            <person name="Lutzoni F."/>
            <person name="Magnuson J."/>
            <person name="Mondo S."/>
            <person name="Nolan M."/>
            <person name="Ohm R."/>
            <person name="Pangilinan J."/>
            <person name="Park H.-J."/>
            <person name="Ramirez L."/>
            <person name="Alfaro M."/>
            <person name="Sun H."/>
            <person name="Tritt A."/>
            <person name="Yoshinaga Y."/>
            <person name="Zwiers L.-H."/>
            <person name="Turgeon B."/>
            <person name="Goodwin S."/>
            <person name="Spatafora J."/>
            <person name="Crous P."/>
            <person name="Grigoriev I."/>
        </authorList>
    </citation>
    <scope>NUCLEOTIDE SEQUENCE</scope>
    <source>
        <strain evidence="4">CBS 675.92</strain>
    </source>
</reference>
<keyword evidence="5" id="KW-1185">Reference proteome</keyword>
<dbReference type="Pfam" id="PF24809">
    <property type="entry name" value="DUF7708"/>
    <property type="match status" value="1"/>
</dbReference>
<proteinExistence type="predicted"/>
<evidence type="ECO:0000313" key="5">
    <source>
        <dbReference type="Proteomes" id="UP000800035"/>
    </source>
</evidence>
<dbReference type="Pfam" id="PF24883">
    <property type="entry name" value="NPHP3_N"/>
    <property type="match status" value="1"/>
</dbReference>